<keyword evidence="3" id="KW-1133">Transmembrane helix</keyword>
<dbReference type="Proteomes" id="UP000274694">
    <property type="component" value="Unassembled WGS sequence"/>
</dbReference>
<feature type="compositionally biased region" description="Pro residues" evidence="2">
    <location>
        <begin position="177"/>
        <end position="191"/>
    </location>
</feature>
<comment type="caution">
    <text evidence="4">The sequence shown here is derived from an EMBL/GenBank/DDBJ whole genome shotgun (WGS) entry which is preliminary data.</text>
</comment>
<feature type="compositionally biased region" description="Low complexity" evidence="2">
    <location>
        <begin position="165"/>
        <end position="176"/>
    </location>
</feature>
<evidence type="ECO:0000313" key="4">
    <source>
        <dbReference type="EMBL" id="RQW91041.1"/>
    </source>
</evidence>
<keyword evidence="5" id="KW-1185">Reference proteome</keyword>
<feature type="compositionally biased region" description="Low complexity" evidence="2">
    <location>
        <begin position="261"/>
        <end position="275"/>
    </location>
</feature>
<feature type="compositionally biased region" description="Pro residues" evidence="2">
    <location>
        <begin position="53"/>
        <end position="120"/>
    </location>
</feature>
<evidence type="ECO:0000313" key="5">
    <source>
        <dbReference type="Proteomes" id="UP000274694"/>
    </source>
</evidence>
<feature type="region of interest" description="Disordered" evidence="2">
    <location>
        <begin position="1"/>
        <end position="201"/>
    </location>
</feature>
<organism evidence="4 5">
    <name type="scientific">Micromonospora chalcea</name>
    <dbReference type="NCBI Taxonomy" id="1874"/>
    <lineage>
        <taxon>Bacteria</taxon>
        <taxon>Bacillati</taxon>
        <taxon>Actinomycetota</taxon>
        <taxon>Actinomycetes</taxon>
        <taxon>Micromonosporales</taxon>
        <taxon>Micromonosporaceae</taxon>
        <taxon>Micromonospora</taxon>
    </lineage>
</organism>
<gene>
    <name evidence="4" type="ORF">DLJ60_18600</name>
</gene>
<dbReference type="InterPro" id="IPR029050">
    <property type="entry name" value="Immunoprotect_excell_Ig-like"/>
</dbReference>
<feature type="transmembrane region" description="Helical" evidence="3">
    <location>
        <begin position="211"/>
        <end position="235"/>
    </location>
</feature>
<dbReference type="PRINTS" id="PR01217">
    <property type="entry name" value="PRICHEXTENSN"/>
</dbReference>
<protein>
    <submittedName>
        <fullName evidence="4">DUF4352 domain-containing protein</fullName>
    </submittedName>
</protein>
<keyword evidence="1" id="KW-0732">Signal</keyword>
<evidence type="ECO:0000256" key="1">
    <source>
        <dbReference type="ARBA" id="ARBA00022729"/>
    </source>
</evidence>
<feature type="compositionally biased region" description="Pro residues" evidence="2">
    <location>
        <begin position="1"/>
        <end position="45"/>
    </location>
</feature>
<evidence type="ECO:0000256" key="2">
    <source>
        <dbReference type="SAM" id="MobiDB-lite"/>
    </source>
</evidence>
<dbReference type="RefSeq" id="WP_069087193.1">
    <property type="nucleotide sequence ID" value="NZ_QGTA01000211.1"/>
</dbReference>
<feature type="compositionally biased region" description="Low complexity" evidence="2">
    <location>
        <begin position="141"/>
        <end position="155"/>
    </location>
</feature>
<name>A0ABX9Y0W7_MICCH</name>
<reference evidence="4 5" key="1">
    <citation type="submission" date="2018-05" db="EMBL/GenBank/DDBJ databases">
        <title>Micromonospora from Atacama Desert.</title>
        <authorList>
            <person name="Carro L."/>
            <person name="Goodfellow M."/>
            <person name="Klenk H.-P."/>
        </authorList>
    </citation>
    <scope>NUCLEOTIDE SEQUENCE [LARGE SCALE GENOMIC DNA]</scope>
    <source>
        <strain evidence="4 5">LB41</strain>
    </source>
</reference>
<dbReference type="EMBL" id="QGTA01000211">
    <property type="protein sequence ID" value="RQW91041.1"/>
    <property type="molecule type" value="Genomic_DNA"/>
</dbReference>
<keyword evidence="3" id="KW-0812">Transmembrane</keyword>
<feature type="region of interest" description="Disordered" evidence="2">
    <location>
        <begin position="255"/>
        <end position="283"/>
    </location>
</feature>
<dbReference type="Gene3D" id="2.60.40.1240">
    <property type="match status" value="1"/>
</dbReference>
<evidence type="ECO:0000256" key="3">
    <source>
        <dbReference type="SAM" id="Phobius"/>
    </source>
</evidence>
<keyword evidence="3" id="KW-0472">Membrane</keyword>
<sequence length="410" mass="42111">MSHPQPPSGSPDPNQQPPEPPTQAFPTAPMPPSDPYEPPPAPDAPTAPISGAPYPPPPGTPQPPVSGPPQPPVSGAPYPPASGAPYPPQPGPGEQYPPPAPTQAFPPAPPTSGAPYPPPGSEYQPPGAAYPPPGSEYQPPGAAYQQPGGEYQQPGTAYPPPGSEYQQPGAAYQQPGGYPPPGGGQPYPPTGAPYQPGAPFGPPAKKSNKNVWITIGIVAALLLLLCCGGGIFAVYSGVNKAQEAVDSLPTPGVTYGVPDEQTPTGGPTGTPQPGTTDDKTFNMPAGDKLIVNDTDGTIEITVGNFRTRNSACNEIMPGPKKGMFLIADVTAEITKGTGSINPFYFSWVAEDGTEENGIGGAFSGCGKLMTSGNNLPAGSKRSGQLIFDVKDQNGVVEYKHRFRTAGSWKP</sequence>
<proteinExistence type="predicted"/>
<accession>A0ABX9Y0W7</accession>